<keyword evidence="5 12" id="KW-0812">Transmembrane</keyword>
<accession>A0ABR7V9N0</accession>
<evidence type="ECO:0000259" key="14">
    <source>
        <dbReference type="Pfam" id="PF00593"/>
    </source>
</evidence>
<keyword evidence="16" id="KW-0675">Receptor</keyword>
<comment type="subcellular location">
    <subcellularLocation>
        <location evidence="1 12">Cell outer membrane</location>
        <topology evidence="1 12">Multi-pass membrane protein</topology>
    </subcellularLocation>
</comment>
<evidence type="ECO:0000256" key="9">
    <source>
        <dbReference type="ARBA" id="ARBA00023077"/>
    </source>
</evidence>
<evidence type="ECO:0000256" key="10">
    <source>
        <dbReference type="ARBA" id="ARBA00023136"/>
    </source>
</evidence>
<name>A0ABR7V9N0_9FLAO</name>
<dbReference type="Gene3D" id="2.40.170.20">
    <property type="entry name" value="TonB-dependent receptor, beta-barrel domain"/>
    <property type="match status" value="1"/>
</dbReference>
<evidence type="ECO:0000256" key="13">
    <source>
        <dbReference type="RuleBase" id="RU003357"/>
    </source>
</evidence>
<dbReference type="SUPFAM" id="SSF49464">
    <property type="entry name" value="Carboxypeptidase regulatory domain-like"/>
    <property type="match status" value="1"/>
</dbReference>
<evidence type="ECO:0000256" key="12">
    <source>
        <dbReference type="PROSITE-ProRule" id="PRU01360"/>
    </source>
</evidence>
<sequence>MKTIEKIKYPAVGNSLVKSFKAILTLLVVLVCSLVAQANVNNLNSLVSKNLNIEKISFQERKITGVVKDEQGNPIFGANVLIKDTTIGTATDFDGKFELNNIPDGSVVITISYQGFATQEQEVDFATGENVELDINLREDALGLDEVVVTGATNPRKKIESSVAITTVGVKEIEERVVRNSADLLKAVPGLWVESSGGDGPGNVSVRGFPAAGYTFVGVMEDGLPVVQAGYVTTISPDQFFKADATLKRVEAIRGGTAPIVMQGAAGAVINNITKTGSENFQGLAKATYSPVQDLYRMDLNLGGPVSDNLYYNVGGFLRSDVGVYDYGYAANKGGQFKGNLLKTFEKGSLKLYTKYINDNVNWNLPTPYIFKRNGDLGEIPGFDIQNDGSAIGKVDTEYSYTMPSGRTVSRDLKDGFSTNLISGGLQFKYDLGNRWTLKNNFRIDDIKYNTDLDISVGISELDPDTDYYYTDGTQVQNVADLNRNGLGLNGVIANGNAYYRNIIDRLEFTKFGDKNSLSLGFEFFNFKINNEGSSALILKEVTNAPRLLIAGNPNAPALTPTALLAPSGVTRSRGDENTYSFFVTDEYTVSDKLRIDAGFRYDYKSLSGTVASREGSPVFAGGSGFVLGDDIPFEDSRGSWVLSAGLNYKFNENFALFARGSRGYNGIKVGDYTADGADIENLKSLDDRTIYQFEGGLKYNSPRFAIFSSLIYAKVNDLIKPLTIPAANGTLTTIQQFVSSRTISAEIEAFYRATDNLSFRLISTVQDPIYTDLSFVAPEGTIVEGQEFDWSGNVAERVPKFTGDLTASYNIKKLETFLGVRYYSSRWSTQANNVLLEDYSEFYLGAGYQILSNLKFSVTAANLFSTVALEEGNTRGDQFLDLNAADGTPRLGRRNLPFTVFTNLTFNF</sequence>
<evidence type="ECO:0000256" key="7">
    <source>
        <dbReference type="ARBA" id="ARBA00023004"/>
    </source>
</evidence>
<comment type="similarity">
    <text evidence="12 13">Belongs to the TonB-dependent receptor family.</text>
</comment>
<keyword evidence="9 13" id="KW-0798">TonB box</keyword>
<dbReference type="InterPro" id="IPR008969">
    <property type="entry name" value="CarboxyPept-like_regulatory"/>
</dbReference>
<dbReference type="Pfam" id="PF13715">
    <property type="entry name" value="CarbopepD_reg_2"/>
    <property type="match status" value="1"/>
</dbReference>
<evidence type="ECO:0000256" key="6">
    <source>
        <dbReference type="ARBA" id="ARBA00022729"/>
    </source>
</evidence>
<dbReference type="SUPFAM" id="SSF56935">
    <property type="entry name" value="Porins"/>
    <property type="match status" value="1"/>
</dbReference>
<dbReference type="Pfam" id="PF00593">
    <property type="entry name" value="TonB_dep_Rec_b-barrel"/>
    <property type="match status" value="1"/>
</dbReference>
<organism evidence="16 17">
    <name type="scientific">Maribacter arenosus</name>
    <dbReference type="NCBI Taxonomy" id="1854708"/>
    <lineage>
        <taxon>Bacteria</taxon>
        <taxon>Pseudomonadati</taxon>
        <taxon>Bacteroidota</taxon>
        <taxon>Flavobacteriia</taxon>
        <taxon>Flavobacteriales</taxon>
        <taxon>Flavobacteriaceae</taxon>
        <taxon>Maribacter</taxon>
    </lineage>
</organism>
<keyword evidence="7" id="KW-0408">Iron</keyword>
<evidence type="ECO:0000313" key="16">
    <source>
        <dbReference type="EMBL" id="MBD0850369.1"/>
    </source>
</evidence>
<dbReference type="PANTHER" id="PTHR32552">
    <property type="entry name" value="FERRICHROME IRON RECEPTOR-RELATED"/>
    <property type="match status" value="1"/>
</dbReference>
<dbReference type="Gene3D" id="2.60.40.1120">
    <property type="entry name" value="Carboxypeptidase-like, regulatory domain"/>
    <property type="match status" value="1"/>
</dbReference>
<keyword evidence="8" id="KW-0406">Ion transport</keyword>
<dbReference type="RefSeq" id="WP_188313499.1">
    <property type="nucleotide sequence ID" value="NZ_JABTCG010000002.1"/>
</dbReference>
<keyword evidence="4" id="KW-0410">Iron transport</keyword>
<comment type="caution">
    <text evidence="16">The sequence shown here is derived from an EMBL/GenBank/DDBJ whole genome shotgun (WGS) entry which is preliminary data.</text>
</comment>
<reference evidence="16 17" key="1">
    <citation type="submission" date="2020-05" db="EMBL/GenBank/DDBJ databases">
        <title>The draft genome sequence of Maribacter arenosus CAU 1321.</title>
        <authorList>
            <person name="Mu L."/>
        </authorList>
    </citation>
    <scope>NUCLEOTIDE SEQUENCE [LARGE SCALE GENOMIC DNA]</scope>
    <source>
        <strain evidence="16 17">CAU 1321</strain>
    </source>
</reference>
<evidence type="ECO:0000256" key="4">
    <source>
        <dbReference type="ARBA" id="ARBA00022496"/>
    </source>
</evidence>
<dbReference type="InterPro" id="IPR000531">
    <property type="entry name" value="Beta-barrel_TonB"/>
</dbReference>
<keyword evidence="17" id="KW-1185">Reference proteome</keyword>
<evidence type="ECO:0000256" key="5">
    <source>
        <dbReference type="ARBA" id="ARBA00022692"/>
    </source>
</evidence>
<evidence type="ECO:0000313" key="17">
    <source>
        <dbReference type="Proteomes" id="UP000598350"/>
    </source>
</evidence>
<keyword evidence="11 12" id="KW-0998">Cell outer membrane</keyword>
<evidence type="ECO:0000256" key="2">
    <source>
        <dbReference type="ARBA" id="ARBA00022448"/>
    </source>
</evidence>
<keyword evidence="3 12" id="KW-1134">Transmembrane beta strand</keyword>
<keyword evidence="10 12" id="KW-0472">Membrane</keyword>
<dbReference type="Gene3D" id="2.170.130.10">
    <property type="entry name" value="TonB-dependent receptor, plug domain"/>
    <property type="match status" value="1"/>
</dbReference>
<evidence type="ECO:0000256" key="3">
    <source>
        <dbReference type="ARBA" id="ARBA00022452"/>
    </source>
</evidence>
<dbReference type="InterPro" id="IPR036942">
    <property type="entry name" value="Beta-barrel_TonB_sf"/>
</dbReference>
<dbReference type="PANTHER" id="PTHR32552:SF89">
    <property type="entry name" value="CATECHOLATE SIDEROPHORE RECEPTOR FIU"/>
    <property type="match status" value="1"/>
</dbReference>
<protein>
    <submittedName>
        <fullName evidence="16">TonB-dependent receptor</fullName>
    </submittedName>
</protein>
<keyword evidence="2 12" id="KW-0813">Transport</keyword>
<gene>
    <name evidence="16" type="ORF">HPE63_06780</name>
</gene>
<evidence type="ECO:0000256" key="11">
    <source>
        <dbReference type="ARBA" id="ARBA00023237"/>
    </source>
</evidence>
<evidence type="ECO:0000259" key="15">
    <source>
        <dbReference type="Pfam" id="PF07715"/>
    </source>
</evidence>
<evidence type="ECO:0000256" key="1">
    <source>
        <dbReference type="ARBA" id="ARBA00004571"/>
    </source>
</evidence>
<dbReference type="EMBL" id="JABTCG010000002">
    <property type="protein sequence ID" value="MBD0850369.1"/>
    <property type="molecule type" value="Genomic_DNA"/>
</dbReference>
<feature type="domain" description="TonB-dependent receptor-like beta-barrel" evidence="14">
    <location>
        <begin position="389"/>
        <end position="864"/>
    </location>
</feature>
<dbReference type="InterPro" id="IPR037066">
    <property type="entry name" value="Plug_dom_sf"/>
</dbReference>
<dbReference type="Pfam" id="PF07715">
    <property type="entry name" value="Plug"/>
    <property type="match status" value="1"/>
</dbReference>
<dbReference type="InterPro" id="IPR012910">
    <property type="entry name" value="Plug_dom"/>
</dbReference>
<dbReference type="Proteomes" id="UP000598350">
    <property type="component" value="Unassembled WGS sequence"/>
</dbReference>
<proteinExistence type="inferred from homology"/>
<keyword evidence="6" id="KW-0732">Signal</keyword>
<evidence type="ECO:0000256" key="8">
    <source>
        <dbReference type="ARBA" id="ARBA00023065"/>
    </source>
</evidence>
<feature type="domain" description="TonB-dependent receptor plug" evidence="15">
    <location>
        <begin position="158"/>
        <end position="269"/>
    </location>
</feature>
<dbReference type="PROSITE" id="PS52016">
    <property type="entry name" value="TONB_DEPENDENT_REC_3"/>
    <property type="match status" value="1"/>
</dbReference>
<dbReference type="InterPro" id="IPR039426">
    <property type="entry name" value="TonB-dep_rcpt-like"/>
</dbReference>